<sequence>MGEHHTKSDQLTQVVAYYLEHMEVLFLRGARHSYEAQILQTRKSVGVILTSDTSTPQILYDSLAVATIGDNKMAQRVENLIVDDYKRFYLQYSFPPSCVGEVGRLGAPSRREIGHGMLAERSLETILPSGDDFPYTIRVESTITESNGSSSMASVCGGCLALQDAGVPIKCSIAGIAMGLVLDTKEFGGDGTPLILSDITGSEDASGDMDFKVAGNEDGITAFQMDIKVGGITLPIMKEALLQARDGRKHILGEMMKCSPPPAKTLSNYAPLIHIMKVRPDKVNLIIGSGGKKVKSIIEKCGIEAIEADEDGTVKIFARDLAGLEKSKAIISGLTMVPTIGDIYRNCEIKSVVPYGVFVEIAFGQEGLCHISELSSGYLAKAEDAFKVGDRIDVKLKEINEKGQLRLSRRALLPDAASDSSNSSDKGSLEEVTTGLFEEKTGKPNDKANTPKGTASSKRSSEDNSVLPSKKVIRRSVSPSQDKPVSNKGKIKKSGNKAVSSLSSKDESSLVGEEA</sequence>
<dbReference type="SUPFAM" id="SSF55666">
    <property type="entry name" value="Ribonuclease PH domain 2-like"/>
    <property type="match status" value="1"/>
</dbReference>
<dbReference type="AlphaFoldDB" id="A0A2Z6LY14"/>
<dbReference type="PANTHER" id="PTHR11252">
    <property type="entry name" value="POLYRIBONUCLEOTIDE NUCLEOTIDYLTRANSFERASE"/>
    <property type="match status" value="1"/>
</dbReference>
<keyword evidence="4" id="KW-0548">Nucleotidyltransferase</keyword>
<dbReference type="GO" id="GO:0009570">
    <property type="term" value="C:chloroplast stroma"/>
    <property type="evidence" value="ECO:0007669"/>
    <property type="project" value="TreeGrafter"/>
</dbReference>
<dbReference type="GO" id="GO:0005739">
    <property type="term" value="C:mitochondrion"/>
    <property type="evidence" value="ECO:0007669"/>
    <property type="project" value="TreeGrafter"/>
</dbReference>
<dbReference type="InterPro" id="IPR036612">
    <property type="entry name" value="KH_dom_type_1_sf"/>
</dbReference>
<evidence type="ECO:0000313" key="11">
    <source>
        <dbReference type="Proteomes" id="UP000242715"/>
    </source>
</evidence>
<feature type="compositionally biased region" description="Low complexity" evidence="8">
    <location>
        <begin position="415"/>
        <end position="426"/>
    </location>
</feature>
<evidence type="ECO:0000256" key="4">
    <source>
        <dbReference type="ARBA" id="ARBA00022695"/>
    </source>
</evidence>
<dbReference type="Gene3D" id="3.30.1370.10">
    <property type="entry name" value="K Homology domain, type 1"/>
    <property type="match status" value="1"/>
</dbReference>
<dbReference type="PROSITE" id="PS50126">
    <property type="entry name" value="S1"/>
    <property type="match status" value="1"/>
</dbReference>
<dbReference type="Proteomes" id="UP000242715">
    <property type="component" value="Unassembled WGS sequence"/>
</dbReference>
<feature type="region of interest" description="Disordered" evidence="8">
    <location>
        <begin position="415"/>
        <end position="515"/>
    </location>
</feature>
<dbReference type="InterPro" id="IPR036345">
    <property type="entry name" value="ExoRNase_PH_dom2_sf"/>
</dbReference>
<protein>
    <recommendedName>
        <fullName evidence="2">polyribonucleotide nucleotidyltransferase</fullName>
        <ecNumber evidence="2">2.7.7.8</ecNumber>
    </recommendedName>
    <alternativeName>
        <fullName evidence="6">Polynucleotide phosphorylase 1</fullName>
    </alternativeName>
</protein>
<dbReference type="CDD" id="cd11364">
    <property type="entry name" value="RNase_PH_PNPase_2"/>
    <property type="match status" value="1"/>
</dbReference>
<dbReference type="GO" id="GO:0000175">
    <property type="term" value="F:3'-5'-RNA exonuclease activity"/>
    <property type="evidence" value="ECO:0007669"/>
    <property type="project" value="TreeGrafter"/>
</dbReference>
<name>A0A2Z6LY14_TRISU</name>
<dbReference type="SMART" id="SM00322">
    <property type="entry name" value="KH"/>
    <property type="match status" value="1"/>
</dbReference>
<evidence type="ECO:0000256" key="1">
    <source>
        <dbReference type="ARBA" id="ARBA00007404"/>
    </source>
</evidence>
<dbReference type="InterPro" id="IPR004087">
    <property type="entry name" value="KH_dom"/>
</dbReference>
<dbReference type="CDD" id="cd02393">
    <property type="entry name" value="KH-I_PNPase"/>
    <property type="match status" value="1"/>
</dbReference>
<dbReference type="PROSITE" id="PS50084">
    <property type="entry name" value="KH_TYPE_1"/>
    <property type="match status" value="1"/>
</dbReference>
<proteinExistence type="inferred from homology"/>
<feature type="domain" description="S1 motif" evidence="9">
    <location>
        <begin position="341"/>
        <end position="410"/>
    </location>
</feature>
<dbReference type="GO" id="GO:0003723">
    <property type="term" value="F:RNA binding"/>
    <property type="evidence" value="ECO:0007669"/>
    <property type="project" value="UniProtKB-UniRule"/>
</dbReference>
<dbReference type="SMART" id="SM00316">
    <property type="entry name" value="S1"/>
    <property type="match status" value="1"/>
</dbReference>
<dbReference type="InterPro" id="IPR027408">
    <property type="entry name" value="PNPase/RNase_PH_dom_sf"/>
</dbReference>
<keyword evidence="5 7" id="KW-0694">RNA-binding</keyword>
<dbReference type="GO" id="GO:0005829">
    <property type="term" value="C:cytosol"/>
    <property type="evidence" value="ECO:0007669"/>
    <property type="project" value="TreeGrafter"/>
</dbReference>
<reference evidence="11" key="1">
    <citation type="journal article" date="2017" name="Front. Plant Sci.">
        <title>Climate Clever Clovers: New Paradigm to Reduce the Environmental Footprint of Ruminants by Breeding Low Methanogenic Forages Utilizing Haplotype Variation.</title>
        <authorList>
            <person name="Kaur P."/>
            <person name="Appels R."/>
            <person name="Bayer P.E."/>
            <person name="Keeble-Gagnere G."/>
            <person name="Wang J."/>
            <person name="Hirakawa H."/>
            <person name="Shirasawa K."/>
            <person name="Vercoe P."/>
            <person name="Stefanova K."/>
            <person name="Durmic Z."/>
            <person name="Nichols P."/>
            <person name="Revell C."/>
            <person name="Isobe S.N."/>
            <person name="Edwards D."/>
            <person name="Erskine W."/>
        </authorList>
    </citation>
    <scope>NUCLEOTIDE SEQUENCE [LARGE SCALE GENOMIC DNA]</scope>
    <source>
        <strain evidence="11">cv. Daliak</strain>
    </source>
</reference>
<dbReference type="FunFam" id="2.40.50.140:FF:000158">
    <property type="entry name" value="Polyribonucleotide nucleotidyltransferase 1, chloroplastic"/>
    <property type="match status" value="1"/>
</dbReference>
<evidence type="ECO:0000256" key="6">
    <source>
        <dbReference type="ARBA" id="ARBA00031451"/>
    </source>
</evidence>
<dbReference type="Gene3D" id="2.40.50.140">
    <property type="entry name" value="Nucleic acid-binding proteins"/>
    <property type="match status" value="1"/>
</dbReference>
<dbReference type="Pfam" id="PF01138">
    <property type="entry name" value="RNase_PH"/>
    <property type="match status" value="1"/>
</dbReference>
<dbReference type="GO" id="GO:0000958">
    <property type="term" value="P:mitochondrial mRNA catabolic process"/>
    <property type="evidence" value="ECO:0007669"/>
    <property type="project" value="TreeGrafter"/>
</dbReference>
<dbReference type="SUPFAM" id="SSF50249">
    <property type="entry name" value="Nucleic acid-binding proteins"/>
    <property type="match status" value="1"/>
</dbReference>
<evidence type="ECO:0000256" key="5">
    <source>
        <dbReference type="ARBA" id="ARBA00022884"/>
    </source>
</evidence>
<evidence type="ECO:0000256" key="7">
    <source>
        <dbReference type="PROSITE-ProRule" id="PRU00117"/>
    </source>
</evidence>
<evidence type="ECO:0000313" key="10">
    <source>
        <dbReference type="EMBL" id="GAU23996.1"/>
    </source>
</evidence>
<evidence type="ECO:0000256" key="3">
    <source>
        <dbReference type="ARBA" id="ARBA00022679"/>
    </source>
</evidence>
<accession>A0A2Z6LY14</accession>
<evidence type="ECO:0000256" key="2">
    <source>
        <dbReference type="ARBA" id="ARBA00012416"/>
    </source>
</evidence>
<dbReference type="SUPFAM" id="SSF54211">
    <property type="entry name" value="Ribosomal protein S5 domain 2-like"/>
    <property type="match status" value="1"/>
</dbReference>
<dbReference type="Pfam" id="PF00575">
    <property type="entry name" value="S1"/>
    <property type="match status" value="1"/>
</dbReference>
<dbReference type="Gene3D" id="3.30.230.70">
    <property type="entry name" value="GHMP Kinase, N-terminal domain"/>
    <property type="match status" value="1"/>
</dbReference>
<dbReference type="EC" id="2.7.7.8" evidence="2"/>
<dbReference type="InterPro" id="IPR001247">
    <property type="entry name" value="ExoRNase_PH_dom1"/>
</dbReference>
<feature type="compositionally biased region" description="Polar residues" evidence="8">
    <location>
        <begin position="447"/>
        <end position="467"/>
    </location>
</feature>
<dbReference type="PANTHER" id="PTHR11252:SF0">
    <property type="entry name" value="POLYRIBONUCLEOTIDE NUCLEOTIDYLTRANSFERASE 1, MITOCHONDRIAL"/>
    <property type="match status" value="1"/>
</dbReference>
<dbReference type="FunFam" id="3.30.1370.10:FF:000001">
    <property type="entry name" value="Polyribonucleotide nucleotidyltransferase"/>
    <property type="match status" value="1"/>
</dbReference>
<dbReference type="InterPro" id="IPR012162">
    <property type="entry name" value="PNPase"/>
</dbReference>
<keyword evidence="3" id="KW-0808">Transferase</keyword>
<dbReference type="InterPro" id="IPR003029">
    <property type="entry name" value="S1_domain"/>
</dbReference>
<comment type="similarity">
    <text evidence="1">Belongs to the polyribonucleotide nucleotidyltransferase family.</text>
</comment>
<evidence type="ECO:0000259" key="9">
    <source>
        <dbReference type="PROSITE" id="PS50126"/>
    </source>
</evidence>
<keyword evidence="11" id="KW-1185">Reference proteome</keyword>
<dbReference type="GO" id="GO:0004654">
    <property type="term" value="F:polyribonucleotide nucleotidyltransferase activity"/>
    <property type="evidence" value="ECO:0007669"/>
    <property type="project" value="UniProtKB-EC"/>
</dbReference>
<feature type="compositionally biased region" description="Basic and acidic residues" evidence="8">
    <location>
        <begin position="437"/>
        <end position="446"/>
    </location>
</feature>
<dbReference type="EMBL" id="DF973283">
    <property type="protein sequence ID" value="GAU23996.1"/>
    <property type="molecule type" value="Genomic_DNA"/>
</dbReference>
<dbReference type="SUPFAM" id="SSF54791">
    <property type="entry name" value="Eukaryotic type KH-domain (KH-domain type I)"/>
    <property type="match status" value="1"/>
</dbReference>
<organism evidence="10 11">
    <name type="scientific">Trifolium subterraneum</name>
    <name type="common">Subterranean clover</name>
    <dbReference type="NCBI Taxonomy" id="3900"/>
    <lineage>
        <taxon>Eukaryota</taxon>
        <taxon>Viridiplantae</taxon>
        <taxon>Streptophyta</taxon>
        <taxon>Embryophyta</taxon>
        <taxon>Tracheophyta</taxon>
        <taxon>Spermatophyta</taxon>
        <taxon>Magnoliopsida</taxon>
        <taxon>eudicotyledons</taxon>
        <taxon>Gunneridae</taxon>
        <taxon>Pentapetalae</taxon>
        <taxon>rosids</taxon>
        <taxon>fabids</taxon>
        <taxon>Fabales</taxon>
        <taxon>Fabaceae</taxon>
        <taxon>Papilionoideae</taxon>
        <taxon>50 kb inversion clade</taxon>
        <taxon>NPAAA clade</taxon>
        <taxon>Hologalegina</taxon>
        <taxon>IRL clade</taxon>
        <taxon>Trifolieae</taxon>
        <taxon>Trifolium</taxon>
    </lineage>
</organism>
<dbReference type="OrthoDB" id="437922at2759"/>
<dbReference type="GO" id="GO:0000965">
    <property type="term" value="P:mitochondrial RNA 3'-end processing"/>
    <property type="evidence" value="ECO:0007669"/>
    <property type="project" value="TreeGrafter"/>
</dbReference>
<gene>
    <name evidence="10" type="ORF">TSUD_327980</name>
</gene>
<dbReference type="InterPro" id="IPR012340">
    <property type="entry name" value="NA-bd_OB-fold"/>
</dbReference>
<dbReference type="InterPro" id="IPR020568">
    <property type="entry name" value="Ribosomal_Su5_D2-typ_SF"/>
</dbReference>
<evidence type="ECO:0000256" key="8">
    <source>
        <dbReference type="SAM" id="MobiDB-lite"/>
    </source>
</evidence>